<name>G8TUS0_SULAD</name>
<dbReference type="Gene3D" id="2.60.120.580">
    <property type="entry name" value="Acetamidase/Formamidase-like domains"/>
    <property type="match status" value="2"/>
</dbReference>
<dbReference type="PANTHER" id="PTHR31891:SF1">
    <property type="entry name" value="FORMAMIDASE C869.04-RELATED"/>
    <property type="match status" value="1"/>
</dbReference>
<gene>
    <name evidence="1" type="ordered locus">Sulac_2326</name>
</gene>
<reference evidence="2" key="1">
    <citation type="submission" date="2011-12" db="EMBL/GenBank/DDBJ databases">
        <title>The complete genome of chromosome of Sulfobacillus acidophilus DSM 10332.</title>
        <authorList>
            <person name="Lucas S."/>
            <person name="Han J."/>
            <person name="Lapidus A."/>
            <person name="Bruce D."/>
            <person name="Goodwin L."/>
            <person name="Pitluck S."/>
            <person name="Peters L."/>
            <person name="Kyrpides N."/>
            <person name="Mavromatis K."/>
            <person name="Ivanova N."/>
            <person name="Mikhailova N."/>
            <person name="Chertkov O."/>
            <person name="Saunders E."/>
            <person name="Detter J.C."/>
            <person name="Tapia R."/>
            <person name="Han C."/>
            <person name="Land M."/>
            <person name="Hauser L."/>
            <person name="Markowitz V."/>
            <person name="Cheng J.-F."/>
            <person name="Hugenholtz P."/>
            <person name="Woyke T."/>
            <person name="Wu D."/>
            <person name="Pukall R."/>
            <person name="Gehrich-Schroeter G."/>
            <person name="Schneider S."/>
            <person name="Klenk H.-P."/>
            <person name="Eisen J.A."/>
        </authorList>
    </citation>
    <scope>NUCLEOTIDE SEQUENCE [LARGE SCALE GENOMIC DNA]</scope>
    <source>
        <strain evidence="2">ATCC 700253 / DSM 10332 / NAL</strain>
    </source>
</reference>
<protein>
    <submittedName>
        <fullName evidence="1">Acetamidase/Formamidase</fullName>
    </submittedName>
</protein>
<sequence>MALYRLPATPDTCQWGTFDGRLAPVLTIRSGDLVTMDCISHRAGDAPDYLMTPAIRALYDALWPRKGPGAHIVTGPIAIEEARAGDTLEVRFLAADAPLLYGSNLAAAWGVLYPQAGIPGISAREYLTLYRIHLTAGVAEPVWQADYPYPAGDPRHGGVIPANMTERKPVVPGARVPLRFHLGIAGVAPDTPDPVSTTPPGIFGGNVDNRDFGVGTRMFYPILTDQALFWAGDPHLAEGDGEVSGTAVEGHLQVTLAFVVHKNSFRIRTPVLETGSAWMVHGFHTDLNAALTMAVEEAVHFLADRWRIPMTEAYSLLSTAADFRITQAVNRVKGVHAVIRKDLFQGASHTNAAREHGMPPTDLV</sequence>
<dbReference type="InterPro" id="IPR004304">
    <property type="entry name" value="FmdA_AmdA"/>
</dbReference>
<accession>G8TUS0</accession>
<evidence type="ECO:0000313" key="1">
    <source>
        <dbReference type="EMBL" id="AEW05794.1"/>
    </source>
</evidence>
<dbReference type="GO" id="GO:0016811">
    <property type="term" value="F:hydrolase activity, acting on carbon-nitrogen (but not peptide) bonds, in linear amides"/>
    <property type="evidence" value="ECO:0007669"/>
    <property type="project" value="InterPro"/>
</dbReference>
<dbReference type="SUPFAM" id="SSF141130">
    <property type="entry name" value="Acetamidase/Formamidase-like"/>
    <property type="match status" value="1"/>
</dbReference>
<dbReference type="Pfam" id="PF03069">
    <property type="entry name" value="FmdA_AmdA"/>
    <property type="match status" value="1"/>
</dbReference>
<dbReference type="PANTHER" id="PTHR31891">
    <property type="entry name" value="FORMAMIDASE C869.04-RELATED"/>
    <property type="match status" value="1"/>
</dbReference>
<dbReference type="PATRIC" id="fig|679936.5.peg.2409"/>
<dbReference type="AlphaFoldDB" id="G8TUS0"/>
<dbReference type="KEGG" id="sap:Sulac_2326"/>
<reference evidence="1 2" key="2">
    <citation type="journal article" date="2012" name="Stand. Genomic Sci.">
        <title>Complete genome sequence of the moderately thermophilic mineral-sulfide-oxidizing firmicute Sulfobacillus acidophilus type strain (NAL(T)).</title>
        <authorList>
            <person name="Anderson I."/>
            <person name="Chertkov O."/>
            <person name="Chen A."/>
            <person name="Saunders E."/>
            <person name="Lapidus A."/>
            <person name="Nolan M."/>
            <person name="Lucas S."/>
            <person name="Hammon N."/>
            <person name="Deshpande S."/>
            <person name="Cheng J.F."/>
            <person name="Han C."/>
            <person name="Tapia R."/>
            <person name="Goodwin L.A."/>
            <person name="Pitluck S."/>
            <person name="Liolios K."/>
            <person name="Pagani I."/>
            <person name="Ivanova N."/>
            <person name="Mikhailova N."/>
            <person name="Pati A."/>
            <person name="Palaniappan K."/>
            <person name="Land M."/>
            <person name="Pan C."/>
            <person name="Rohde M."/>
            <person name="Pukall R."/>
            <person name="Goker M."/>
            <person name="Detter J.C."/>
            <person name="Woyke T."/>
            <person name="Bristow J."/>
            <person name="Eisen J.A."/>
            <person name="Markowitz V."/>
            <person name="Hugenholtz P."/>
            <person name="Kyrpides N.C."/>
            <person name="Klenk H.P."/>
            <person name="Mavromatis K."/>
        </authorList>
    </citation>
    <scope>NUCLEOTIDE SEQUENCE [LARGE SCALE GENOMIC DNA]</scope>
    <source>
        <strain evidence="2">ATCC 700253 / DSM 10332 / NAL</strain>
    </source>
</reference>
<proteinExistence type="predicted"/>
<keyword evidence="2" id="KW-1185">Reference proteome</keyword>
<dbReference type="Gene3D" id="3.10.28.20">
    <property type="entry name" value="Acetamidase/Formamidase-like domains"/>
    <property type="match status" value="1"/>
</dbReference>
<evidence type="ECO:0000313" key="2">
    <source>
        <dbReference type="Proteomes" id="UP000005439"/>
    </source>
</evidence>
<dbReference type="Proteomes" id="UP000005439">
    <property type="component" value="Chromosome"/>
</dbReference>
<dbReference type="HOGENOM" id="CLU_032013_2_1_9"/>
<dbReference type="STRING" id="679936.Sulac_2326"/>
<organism evidence="1 2">
    <name type="scientific">Sulfobacillus acidophilus (strain ATCC 700253 / DSM 10332 / NAL)</name>
    <dbReference type="NCBI Taxonomy" id="679936"/>
    <lineage>
        <taxon>Bacteria</taxon>
        <taxon>Bacillati</taxon>
        <taxon>Bacillota</taxon>
        <taxon>Clostridia</taxon>
        <taxon>Eubacteriales</taxon>
        <taxon>Clostridiales Family XVII. Incertae Sedis</taxon>
        <taxon>Sulfobacillus</taxon>
    </lineage>
</organism>
<dbReference type="EMBL" id="CP003179">
    <property type="protein sequence ID" value="AEW05794.1"/>
    <property type="molecule type" value="Genomic_DNA"/>
</dbReference>